<dbReference type="EMBL" id="CP003563">
    <property type="protein sequence ID" value="AFL53165.1"/>
    <property type="molecule type" value="Genomic_DNA"/>
</dbReference>
<dbReference type="HOGENOM" id="CLU_2587844_0_0_5"/>
<protein>
    <submittedName>
        <fullName evidence="3">Uncharacterized protein</fullName>
    </submittedName>
</protein>
<dbReference type="RefSeq" id="WP_014765004.1">
    <property type="nucleotide sequence ID" value="NC_018000.1"/>
</dbReference>
<feature type="coiled-coil region" evidence="1">
    <location>
        <begin position="11"/>
        <end position="45"/>
    </location>
</feature>
<accession>I3XBA9</accession>
<organism evidence="3 4">
    <name type="scientific">Sinorhizobium fredii (strain USDA 257)</name>
    <dbReference type="NCBI Taxonomy" id="1185652"/>
    <lineage>
        <taxon>Bacteria</taxon>
        <taxon>Pseudomonadati</taxon>
        <taxon>Pseudomonadota</taxon>
        <taxon>Alphaproteobacteria</taxon>
        <taxon>Hyphomicrobiales</taxon>
        <taxon>Rhizobiaceae</taxon>
        <taxon>Sinorhizobium/Ensifer group</taxon>
        <taxon>Sinorhizobium</taxon>
    </lineage>
</organism>
<evidence type="ECO:0000256" key="1">
    <source>
        <dbReference type="SAM" id="Coils"/>
    </source>
</evidence>
<evidence type="ECO:0000313" key="2">
    <source>
        <dbReference type="EMBL" id="AFL52875.1"/>
    </source>
</evidence>
<dbReference type="KEGG" id="sfd:USDA257_c43360"/>
<gene>
    <name evidence="2" type="ORF">USDA257_c43360</name>
    <name evidence="3" type="ORF">USDA257_c46270</name>
</gene>
<dbReference type="EMBL" id="CP003563">
    <property type="protein sequence ID" value="AFL52875.1"/>
    <property type="molecule type" value="Genomic_DNA"/>
</dbReference>
<reference evidence="3 4" key="1">
    <citation type="journal article" date="2012" name="J. Bacteriol.">
        <title>Complete genome sequence of the broad-host-range strain Sinorhizobium fredii USDA257.</title>
        <authorList>
            <person name="Schuldes J."/>
            <person name="Rodriguez Orbegoso M."/>
            <person name="Schmeisser C."/>
            <person name="Krishnan H.B."/>
            <person name="Daniel R."/>
            <person name="Streit W.R."/>
        </authorList>
    </citation>
    <scope>NUCLEOTIDE SEQUENCE [LARGE SCALE GENOMIC DNA]</scope>
    <source>
        <strain evidence="3 4">USDA 257</strain>
    </source>
</reference>
<proteinExistence type="predicted"/>
<name>I3XBA9_SINF2</name>
<dbReference type="STRING" id="1185652.USDA257_c43360"/>
<dbReference type="PATRIC" id="fig|1185652.3.peg.4501"/>
<dbReference type="Proteomes" id="UP000006180">
    <property type="component" value="Chromosome"/>
</dbReference>
<keyword evidence="1" id="KW-0175">Coiled coil</keyword>
<evidence type="ECO:0000313" key="3">
    <source>
        <dbReference type="EMBL" id="AFL53165.1"/>
    </source>
</evidence>
<dbReference type="KEGG" id="sfd:USDA257_c46270"/>
<evidence type="ECO:0000313" key="4">
    <source>
        <dbReference type="Proteomes" id="UP000006180"/>
    </source>
</evidence>
<dbReference type="AlphaFoldDB" id="I3XBA9"/>
<sequence>MTIHPADIEDVEDLRRQLAEVQRERDEAIRERDRLRRRLAYVQMQVGFAVDELRCGRVDQARRRLDRKGVSMKERQSPSQ</sequence>